<evidence type="ECO:0000313" key="2">
    <source>
        <dbReference type="Proteomes" id="UP001310022"/>
    </source>
</evidence>
<comment type="caution">
    <text evidence="1">The sequence shown here is derived from an EMBL/GenBank/DDBJ whole genome shotgun (WGS) entry which is preliminary data.</text>
</comment>
<name>A0AAN4W0V2_9BACT</name>
<dbReference type="EMBL" id="BQKE01000002">
    <property type="protein sequence ID" value="GJM63052.1"/>
    <property type="molecule type" value="Genomic_DNA"/>
</dbReference>
<keyword evidence="2" id="KW-1185">Reference proteome</keyword>
<gene>
    <name evidence="1" type="ORF">PEDI_36040</name>
</gene>
<sequence length="37" mass="4163">MLKPSFSGKSGKMKGFLLIRVFYKKAEGWGESELAQI</sequence>
<accession>A0AAN4W0V2</accession>
<organism evidence="1 2">
    <name type="scientific">Persicobacter diffluens</name>
    <dbReference type="NCBI Taxonomy" id="981"/>
    <lineage>
        <taxon>Bacteria</taxon>
        <taxon>Pseudomonadati</taxon>
        <taxon>Bacteroidota</taxon>
        <taxon>Cytophagia</taxon>
        <taxon>Cytophagales</taxon>
        <taxon>Persicobacteraceae</taxon>
        <taxon>Persicobacter</taxon>
    </lineage>
</organism>
<dbReference type="Proteomes" id="UP001310022">
    <property type="component" value="Unassembled WGS sequence"/>
</dbReference>
<protein>
    <submittedName>
        <fullName evidence="1">Uncharacterized protein</fullName>
    </submittedName>
</protein>
<evidence type="ECO:0000313" key="1">
    <source>
        <dbReference type="EMBL" id="GJM63052.1"/>
    </source>
</evidence>
<proteinExistence type="predicted"/>
<reference evidence="1 2" key="1">
    <citation type="submission" date="2021-12" db="EMBL/GenBank/DDBJ databases">
        <title>Genome sequencing of bacteria with rrn-lacking chromosome and rrn-plasmid.</title>
        <authorList>
            <person name="Anda M."/>
            <person name="Iwasaki W."/>
        </authorList>
    </citation>
    <scope>NUCLEOTIDE SEQUENCE [LARGE SCALE GENOMIC DNA]</scope>
    <source>
        <strain evidence="1 2">NBRC 15940</strain>
    </source>
</reference>
<dbReference type="AlphaFoldDB" id="A0AAN4W0V2"/>